<organism evidence="2 3">
    <name type="scientific">Kluyvera intermedia</name>
    <name type="common">Enterobacter intermedius</name>
    <dbReference type="NCBI Taxonomy" id="61648"/>
    <lineage>
        <taxon>Bacteria</taxon>
        <taxon>Pseudomonadati</taxon>
        <taxon>Pseudomonadota</taxon>
        <taxon>Gammaproteobacteria</taxon>
        <taxon>Enterobacterales</taxon>
        <taxon>Enterobacteriaceae</taxon>
        <taxon>Kluyvera</taxon>
    </lineage>
</organism>
<evidence type="ECO:0000313" key="2">
    <source>
        <dbReference type="EMBL" id="ORJ47830.1"/>
    </source>
</evidence>
<feature type="coiled-coil region" evidence="1">
    <location>
        <begin position="70"/>
        <end position="97"/>
    </location>
</feature>
<accession>A0ABX3U8H1</accession>
<proteinExistence type="predicted"/>
<dbReference type="RefSeq" id="WP_085007549.1">
    <property type="nucleotide sequence ID" value="NZ_MWPR01000058.1"/>
</dbReference>
<name>A0ABX3U8H1_KLUIN</name>
<reference evidence="2 3" key="1">
    <citation type="submission" date="2017-02" db="EMBL/GenBank/DDBJ databases">
        <title>Draft genome sequence of a Kluyvera intermedia isolate from a patient with a pancreatic abscess.</title>
        <authorList>
            <person name="Thele R."/>
        </authorList>
    </citation>
    <scope>NUCLEOTIDE SEQUENCE [LARGE SCALE GENOMIC DNA]</scope>
    <source>
        <strain evidence="2 3">FOSA7093</strain>
    </source>
</reference>
<keyword evidence="3" id="KW-1185">Reference proteome</keyword>
<dbReference type="EMBL" id="MWPR01000058">
    <property type="protein sequence ID" value="ORJ47830.1"/>
    <property type="molecule type" value="Genomic_DNA"/>
</dbReference>
<evidence type="ECO:0000313" key="3">
    <source>
        <dbReference type="Proteomes" id="UP000192521"/>
    </source>
</evidence>
<protein>
    <submittedName>
        <fullName evidence="2">Uncharacterized protein</fullName>
    </submittedName>
</protein>
<keyword evidence="1" id="KW-0175">Coiled coil</keyword>
<sequence>MEAHTTTLSTRLYIHLNLNPYTKNRFIISTTDMGSRMPDHYLLLSIMPIEFEFTVPDAIEIIGTQVEQLRAQKQQIAMQTETRLAELEDKIQQLLCLDHTPEDVHHIPF</sequence>
<comment type="caution">
    <text evidence="2">The sequence shown here is derived from an EMBL/GenBank/DDBJ whole genome shotgun (WGS) entry which is preliminary data.</text>
</comment>
<evidence type="ECO:0000256" key="1">
    <source>
        <dbReference type="SAM" id="Coils"/>
    </source>
</evidence>
<dbReference type="Proteomes" id="UP000192521">
    <property type="component" value="Unassembled WGS sequence"/>
</dbReference>
<gene>
    <name evidence="2" type="ORF">B2M27_24065</name>
</gene>